<sequence length="67" mass="7303">MAVMSCVWRAVVHHMIKCRRVTGAPLLPAPGRRTTVWIPQRSAQLRLNISGQTCGEAKTACASICVL</sequence>
<name>A0A4Z2HQY6_9TELE</name>
<organism evidence="1 2">
    <name type="scientific">Liparis tanakae</name>
    <name type="common">Tanaka's snailfish</name>
    <dbReference type="NCBI Taxonomy" id="230148"/>
    <lineage>
        <taxon>Eukaryota</taxon>
        <taxon>Metazoa</taxon>
        <taxon>Chordata</taxon>
        <taxon>Craniata</taxon>
        <taxon>Vertebrata</taxon>
        <taxon>Euteleostomi</taxon>
        <taxon>Actinopterygii</taxon>
        <taxon>Neopterygii</taxon>
        <taxon>Teleostei</taxon>
        <taxon>Neoteleostei</taxon>
        <taxon>Acanthomorphata</taxon>
        <taxon>Eupercaria</taxon>
        <taxon>Perciformes</taxon>
        <taxon>Cottioidei</taxon>
        <taxon>Cottales</taxon>
        <taxon>Liparidae</taxon>
        <taxon>Liparis</taxon>
    </lineage>
</organism>
<reference evidence="1 2" key="1">
    <citation type="submission" date="2019-03" db="EMBL/GenBank/DDBJ databases">
        <title>First draft genome of Liparis tanakae, snailfish: a comprehensive survey of snailfish specific genes.</title>
        <authorList>
            <person name="Kim W."/>
            <person name="Song I."/>
            <person name="Jeong J.-H."/>
            <person name="Kim D."/>
            <person name="Kim S."/>
            <person name="Ryu S."/>
            <person name="Song J.Y."/>
            <person name="Lee S.K."/>
        </authorList>
    </citation>
    <scope>NUCLEOTIDE SEQUENCE [LARGE SCALE GENOMIC DNA]</scope>
    <source>
        <tissue evidence="1">Muscle</tissue>
    </source>
</reference>
<accession>A0A4Z2HQY6</accession>
<protein>
    <submittedName>
        <fullName evidence="1">Uncharacterized protein</fullName>
    </submittedName>
</protein>
<dbReference type="AlphaFoldDB" id="A0A4Z2HQY6"/>
<dbReference type="EMBL" id="SRLO01000193">
    <property type="protein sequence ID" value="TNN68256.1"/>
    <property type="molecule type" value="Genomic_DNA"/>
</dbReference>
<evidence type="ECO:0000313" key="1">
    <source>
        <dbReference type="EMBL" id="TNN68256.1"/>
    </source>
</evidence>
<gene>
    <name evidence="1" type="ORF">EYF80_021578</name>
</gene>
<dbReference type="Proteomes" id="UP000314294">
    <property type="component" value="Unassembled WGS sequence"/>
</dbReference>
<comment type="caution">
    <text evidence="1">The sequence shown here is derived from an EMBL/GenBank/DDBJ whole genome shotgun (WGS) entry which is preliminary data.</text>
</comment>
<evidence type="ECO:0000313" key="2">
    <source>
        <dbReference type="Proteomes" id="UP000314294"/>
    </source>
</evidence>
<proteinExistence type="predicted"/>
<keyword evidence="2" id="KW-1185">Reference proteome</keyword>